<sequence>MSVNETPVENPVRLDVWSDIACPWCFIGSRKLEEALEVERAAGRQVVARHRPLQLMPEMPIDGLPAQAYLAEKFGGPERLAELFDRVEMAGRDAGIAINQRAMPKVANTRFAHSVVLAFDGEASQREVLLALFSAYFESALDITDQSVVLDVAARAAGESVDDVKARISAQPDGALDDDLALGRELGVSSVPTFVADVGVPDEALGISSAAVALQGAQAAEALGQLFAEARLRAQS</sequence>
<dbReference type="SUPFAM" id="SSF52833">
    <property type="entry name" value="Thioredoxin-like"/>
    <property type="match status" value="1"/>
</dbReference>
<name>A0A6J7BK88_9ZZZZ</name>
<dbReference type="InterPro" id="IPR001853">
    <property type="entry name" value="DSBA-like_thioredoxin_dom"/>
</dbReference>
<dbReference type="PANTHER" id="PTHR13887">
    <property type="entry name" value="GLUTATHIONE S-TRANSFERASE KAPPA"/>
    <property type="match status" value="1"/>
</dbReference>
<organism evidence="2">
    <name type="scientific">freshwater metagenome</name>
    <dbReference type="NCBI Taxonomy" id="449393"/>
    <lineage>
        <taxon>unclassified sequences</taxon>
        <taxon>metagenomes</taxon>
        <taxon>ecological metagenomes</taxon>
    </lineage>
</organism>
<dbReference type="PANTHER" id="PTHR13887:SF41">
    <property type="entry name" value="THIOREDOXIN SUPERFAMILY PROTEIN"/>
    <property type="match status" value="1"/>
</dbReference>
<proteinExistence type="predicted"/>
<dbReference type="GO" id="GO:0016491">
    <property type="term" value="F:oxidoreductase activity"/>
    <property type="evidence" value="ECO:0007669"/>
    <property type="project" value="InterPro"/>
</dbReference>
<accession>A0A6J7BK88</accession>
<dbReference type="Gene3D" id="3.40.30.10">
    <property type="entry name" value="Glutaredoxin"/>
    <property type="match status" value="1"/>
</dbReference>
<evidence type="ECO:0000259" key="1">
    <source>
        <dbReference type="Pfam" id="PF01323"/>
    </source>
</evidence>
<dbReference type="Pfam" id="PF01323">
    <property type="entry name" value="DSBA"/>
    <property type="match status" value="1"/>
</dbReference>
<dbReference type="AlphaFoldDB" id="A0A6J7BK88"/>
<protein>
    <submittedName>
        <fullName evidence="2">Unannotated protein</fullName>
    </submittedName>
</protein>
<evidence type="ECO:0000313" key="2">
    <source>
        <dbReference type="EMBL" id="CAB4846106.1"/>
    </source>
</evidence>
<dbReference type="EMBL" id="CAFBIZ010000005">
    <property type="protein sequence ID" value="CAB4846106.1"/>
    <property type="molecule type" value="Genomic_DNA"/>
</dbReference>
<gene>
    <name evidence="2" type="ORF">UFOPK3268_00086</name>
</gene>
<feature type="domain" description="DSBA-like thioredoxin" evidence="1">
    <location>
        <begin position="14"/>
        <end position="197"/>
    </location>
</feature>
<reference evidence="2" key="1">
    <citation type="submission" date="2020-05" db="EMBL/GenBank/DDBJ databases">
        <authorList>
            <person name="Chiriac C."/>
            <person name="Salcher M."/>
            <person name="Ghai R."/>
            <person name="Kavagutti S V."/>
        </authorList>
    </citation>
    <scope>NUCLEOTIDE SEQUENCE</scope>
</reference>
<dbReference type="InterPro" id="IPR036249">
    <property type="entry name" value="Thioredoxin-like_sf"/>
</dbReference>